<evidence type="ECO:0000313" key="2">
    <source>
        <dbReference type="Proteomes" id="UP001372834"/>
    </source>
</evidence>
<dbReference type="Proteomes" id="UP001372834">
    <property type="component" value="Unassembled WGS sequence"/>
</dbReference>
<sequence length="178" mass="20105">MNRTRRCQIDIEKRIKWKQKMQKIEFESENRKRKAGETRCRYTHTDLRPSIIICLTEKPAGIGKGTCKNRTANLLPRVKEEADGVKREDLPKKPKVPFRAYLTSFLGSKTLLCGSSGGLMSSGSHILVIPDNNVMDGRKDVVVETPVPWMKAKPDDLLELFNASLQHGVMQVELCGIP</sequence>
<organism evidence="1 2">
    <name type="scientific">Polyplax serrata</name>
    <name type="common">Common mouse louse</name>
    <dbReference type="NCBI Taxonomy" id="468196"/>
    <lineage>
        <taxon>Eukaryota</taxon>
        <taxon>Metazoa</taxon>
        <taxon>Ecdysozoa</taxon>
        <taxon>Arthropoda</taxon>
        <taxon>Hexapoda</taxon>
        <taxon>Insecta</taxon>
        <taxon>Pterygota</taxon>
        <taxon>Neoptera</taxon>
        <taxon>Paraneoptera</taxon>
        <taxon>Psocodea</taxon>
        <taxon>Troctomorpha</taxon>
        <taxon>Phthiraptera</taxon>
        <taxon>Anoplura</taxon>
        <taxon>Polyplacidae</taxon>
        <taxon>Polyplax</taxon>
    </lineage>
</organism>
<gene>
    <name evidence="1" type="ORF">RUM43_013460</name>
</gene>
<dbReference type="EMBL" id="JAWJWE010000007">
    <property type="protein sequence ID" value="KAK6632690.1"/>
    <property type="molecule type" value="Genomic_DNA"/>
</dbReference>
<accession>A0AAN8PHK5</accession>
<comment type="caution">
    <text evidence="1">The sequence shown here is derived from an EMBL/GenBank/DDBJ whole genome shotgun (WGS) entry which is preliminary data.</text>
</comment>
<protein>
    <submittedName>
        <fullName evidence="1">Uncharacterized protein</fullName>
    </submittedName>
</protein>
<evidence type="ECO:0000313" key="1">
    <source>
        <dbReference type="EMBL" id="KAK6632690.1"/>
    </source>
</evidence>
<dbReference type="AlphaFoldDB" id="A0AAN8PHK5"/>
<proteinExistence type="predicted"/>
<name>A0AAN8PHK5_POLSC</name>
<reference evidence="1 2" key="1">
    <citation type="submission" date="2023-10" db="EMBL/GenBank/DDBJ databases">
        <title>Genomes of two closely related lineages of the louse Polyplax serrata with different host specificities.</title>
        <authorList>
            <person name="Martinu J."/>
            <person name="Tarabai H."/>
            <person name="Stefka J."/>
            <person name="Hypsa V."/>
        </authorList>
    </citation>
    <scope>NUCLEOTIDE SEQUENCE [LARGE SCALE GENOMIC DNA]</scope>
    <source>
        <strain evidence="1">HR10_N</strain>
    </source>
</reference>